<dbReference type="HOGENOM" id="CLU_1751549_0_0_1"/>
<sequence length="149" mass="16673">MCPFMGFYHAKHLCFTLPQSQDIASPPLALDISEIPLAPEAVEDDTEVVMEEDVQEEVTHSNLNRLQTSLSFEQDGEPLPEAAQAEEPDEIVYRQEEILAPVAVEEEDVVDDGEHSDVGMELTNLEATSIRPACSTLYYSRVSHRRDGR</sequence>
<proteinExistence type="predicted"/>
<name>E9HBQ2_DAPPU</name>
<accession>E9HBQ2</accession>
<dbReference type="Proteomes" id="UP000000305">
    <property type="component" value="Unassembled WGS sequence"/>
</dbReference>
<evidence type="ECO:0000313" key="2">
    <source>
        <dbReference type="Proteomes" id="UP000000305"/>
    </source>
</evidence>
<dbReference type="AlphaFoldDB" id="E9HBQ2"/>
<keyword evidence="2" id="KW-1185">Reference proteome</keyword>
<reference evidence="1 2" key="1">
    <citation type="journal article" date="2011" name="Science">
        <title>The ecoresponsive genome of Daphnia pulex.</title>
        <authorList>
            <person name="Colbourne J.K."/>
            <person name="Pfrender M.E."/>
            <person name="Gilbert D."/>
            <person name="Thomas W.K."/>
            <person name="Tucker A."/>
            <person name="Oakley T.H."/>
            <person name="Tokishita S."/>
            <person name="Aerts A."/>
            <person name="Arnold G.J."/>
            <person name="Basu M.K."/>
            <person name="Bauer D.J."/>
            <person name="Caceres C.E."/>
            <person name="Carmel L."/>
            <person name="Casola C."/>
            <person name="Choi J.H."/>
            <person name="Detter J.C."/>
            <person name="Dong Q."/>
            <person name="Dusheyko S."/>
            <person name="Eads B.D."/>
            <person name="Frohlich T."/>
            <person name="Geiler-Samerotte K.A."/>
            <person name="Gerlach D."/>
            <person name="Hatcher P."/>
            <person name="Jogdeo S."/>
            <person name="Krijgsveld J."/>
            <person name="Kriventseva E.V."/>
            <person name="Kultz D."/>
            <person name="Laforsch C."/>
            <person name="Lindquist E."/>
            <person name="Lopez J."/>
            <person name="Manak J.R."/>
            <person name="Muller J."/>
            <person name="Pangilinan J."/>
            <person name="Patwardhan R.P."/>
            <person name="Pitluck S."/>
            <person name="Pritham E.J."/>
            <person name="Rechtsteiner A."/>
            <person name="Rho M."/>
            <person name="Rogozin I.B."/>
            <person name="Sakarya O."/>
            <person name="Salamov A."/>
            <person name="Schaack S."/>
            <person name="Shapiro H."/>
            <person name="Shiga Y."/>
            <person name="Skalitzky C."/>
            <person name="Smith Z."/>
            <person name="Souvorov A."/>
            <person name="Sung W."/>
            <person name="Tang Z."/>
            <person name="Tsuchiya D."/>
            <person name="Tu H."/>
            <person name="Vos H."/>
            <person name="Wang M."/>
            <person name="Wolf Y.I."/>
            <person name="Yamagata H."/>
            <person name="Yamada T."/>
            <person name="Ye Y."/>
            <person name="Shaw J.R."/>
            <person name="Andrews J."/>
            <person name="Crease T.J."/>
            <person name="Tang H."/>
            <person name="Lucas S.M."/>
            <person name="Robertson H.M."/>
            <person name="Bork P."/>
            <person name="Koonin E.V."/>
            <person name="Zdobnov E.M."/>
            <person name="Grigoriev I.V."/>
            <person name="Lynch M."/>
            <person name="Boore J.L."/>
        </authorList>
    </citation>
    <scope>NUCLEOTIDE SEQUENCE [LARGE SCALE GENOMIC DNA]</scope>
</reference>
<dbReference type="InParanoid" id="E9HBQ2"/>
<dbReference type="KEGG" id="dpx:DAPPUDRAFT_256591"/>
<evidence type="ECO:0000313" key="1">
    <source>
        <dbReference type="EMBL" id="EFX70757.1"/>
    </source>
</evidence>
<organism evidence="1 2">
    <name type="scientific">Daphnia pulex</name>
    <name type="common">Water flea</name>
    <dbReference type="NCBI Taxonomy" id="6669"/>
    <lineage>
        <taxon>Eukaryota</taxon>
        <taxon>Metazoa</taxon>
        <taxon>Ecdysozoa</taxon>
        <taxon>Arthropoda</taxon>
        <taxon>Crustacea</taxon>
        <taxon>Branchiopoda</taxon>
        <taxon>Diplostraca</taxon>
        <taxon>Cladocera</taxon>
        <taxon>Anomopoda</taxon>
        <taxon>Daphniidae</taxon>
        <taxon>Daphnia</taxon>
    </lineage>
</organism>
<dbReference type="EMBL" id="GL732617">
    <property type="protein sequence ID" value="EFX70757.1"/>
    <property type="molecule type" value="Genomic_DNA"/>
</dbReference>
<protein>
    <submittedName>
        <fullName evidence="1">Uncharacterized protein</fullName>
    </submittedName>
</protein>
<gene>
    <name evidence="1" type="ORF">DAPPUDRAFT_256591</name>
</gene>